<organism evidence="2 3">
    <name type="scientific">Agromyces mediolanus</name>
    <name type="common">Corynebacterium mediolanum</name>
    <dbReference type="NCBI Taxonomy" id="41986"/>
    <lineage>
        <taxon>Bacteria</taxon>
        <taxon>Bacillati</taxon>
        <taxon>Actinomycetota</taxon>
        <taxon>Actinomycetes</taxon>
        <taxon>Micrococcales</taxon>
        <taxon>Microbacteriaceae</taxon>
        <taxon>Agromyces</taxon>
    </lineage>
</organism>
<dbReference type="EMBL" id="BMRJ01000004">
    <property type="protein sequence ID" value="GGR34572.1"/>
    <property type="molecule type" value="Genomic_DNA"/>
</dbReference>
<name>A0A918KUJ2_AGRME</name>
<keyword evidence="1" id="KW-0175">Coiled coil</keyword>
<dbReference type="Proteomes" id="UP000610303">
    <property type="component" value="Unassembled WGS sequence"/>
</dbReference>
<protein>
    <submittedName>
        <fullName evidence="2">Uncharacterized protein</fullName>
    </submittedName>
</protein>
<evidence type="ECO:0000313" key="2">
    <source>
        <dbReference type="EMBL" id="GGR34572.1"/>
    </source>
</evidence>
<reference evidence="2" key="2">
    <citation type="submission" date="2020-09" db="EMBL/GenBank/DDBJ databases">
        <authorList>
            <person name="Sun Q."/>
            <person name="Ohkuma M."/>
        </authorList>
    </citation>
    <scope>NUCLEOTIDE SEQUENCE</scope>
    <source>
        <strain evidence="2">JCM 3346</strain>
    </source>
</reference>
<sequence length="90" mass="10393">MRRAIGRMLRALAPRTAEGMTELAEIRSRYGGVLVEIERLRAENVELREDLGQLVARLDEASGEIDELRRDAPRIAELYDLVFERLAERR</sequence>
<dbReference type="AlphaFoldDB" id="A0A918KUJ2"/>
<keyword evidence="3" id="KW-1185">Reference proteome</keyword>
<evidence type="ECO:0000313" key="3">
    <source>
        <dbReference type="Proteomes" id="UP000610303"/>
    </source>
</evidence>
<feature type="coiled-coil region" evidence="1">
    <location>
        <begin position="37"/>
        <end position="71"/>
    </location>
</feature>
<accession>A0A918KUJ2</accession>
<reference evidence="2" key="1">
    <citation type="journal article" date="2014" name="Int. J. Syst. Evol. Microbiol.">
        <title>Complete genome sequence of Corynebacterium casei LMG S-19264T (=DSM 44701T), isolated from a smear-ripened cheese.</title>
        <authorList>
            <consortium name="US DOE Joint Genome Institute (JGI-PGF)"/>
            <person name="Walter F."/>
            <person name="Albersmeier A."/>
            <person name="Kalinowski J."/>
            <person name="Ruckert C."/>
        </authorList>
    </citation>
    <scope>NUCLEOTIDE SEQUENCE</scope>
    <source>
        <strain evidence="2">JCM 3346</strain>
    </source>
</reference>
<evidence type="ECO:0000256" key="1">
    <source>
        <dbReference type="SAM" id="Coils"/>
    </source>
</evidence>
<comment type="caution">
    <text evidence="2">The sequence shown here is derived from an EMBL/GenBank/DDBJ whole genome shotgun (WGS) entry which is preliminary data.</text>
</comment>
<gene>
    <name evidence="2" type="ORF">GCM10010196_30800</name>
</gene>
<proteinExistence type="predicted"/>